<accession>A0AAE0YGD3</accession>
<gene>
    <name evidence="2" type="ORF">RRG08_063995</name>
</gene>
<dbReference type="AlphaFoldDB" id="A0AAE0YGD3"/>
<reference evidence="2" key="1">
    <citation type="journal article" date="2023" name="G3 (Bethesda)">
        <title>A reference genome for the long-term kleptoplast-retaining sea slug Elysia crispata morphotype clarki.</title>
        <authorList>
            <person name="Eastman K.E."/>
            <person name="Pendleton A.L."/>
            <person name="Shaikh M.A."/>
            <person name="Suttiyut T."/>
            <person name="Ogas R."/>
            <person name="Tomko P."/>
            <person name="Gavelis G."/>
            <person name="Widhalm J.R."/>
            <person name="Wisecaver J.H."/>
        </authorList>
    </citation>
    <scope>NUCLEOTIDE SEQUENCE</scope>
    <source>
        <strain evidence="2">ECLA1</strain>
    </source>
</reference>
<proteinExistence type="predicted"/>
<dbReference type="Proteomes" id="UP001283361">
    <property type="component" value="Unassembled WGS sequence"/>
</dbReference>
<name>A0AAE0YGD3_9GAST</name>
<feature type="region of interest" description="Disordered" evidence="1">
    <location>
        <begin position="147"/>
        <end position="167"/>
    </location>
</feature>
<evidence type="ECO:0000313" key="2">
    <source>
        <dbReference type="EMBL" id="KAK3743139.1"/>
    </source>
</evidence>
<protein>
    <submittedName>
        <fullName evidence="2">Uncharacterized protein</fullName>
    </submittedName>
</protein>
<organism evidence="2 3">
    <name type="scientific">Elysia crispata</name>
    <name type="common">lettuce slug</name>
    <dbReference type="NCBI Taxonomy" id="231223"/>
    <lineage>
        <taxon>Eukaryota</taxon>
        <taxon>Metazoa</taxon>
        <taxon>Spiralia</taxon>
        <taxon>Lophotrochozoa</taxon>
        <taxon>Mollusca</taxon>
        <taxon>Gastropoda</taxon>
        <taxon>Heterobranchia</taxon>
        <taxon>Euthyneura</taxon>
        <taxon>Panpulmonata</taxon>
        <taxon>Sacoglossa</taxon>
        <taxon>Placobranchoidea</taxon>
        <taxon>Plakobranchidae</taxon>
        <taxon>Elysia</taxon>
    </lineage>
</organism>
<comment type="caution">
    <text evidence="2">The sequence shown here is derived from an EMBL/GenBank/DDBJ whole genome shotgun (WGS) entry which is preliminary data.</text>
</comment>
<evidence type="ECO:0000313" key="3">
    <source>
        <dbReference type="Proteomes" id="UP001283361"/>
    </source>
</evidence>
<keyword evidence="3" id="KW-1185">Reference proteome</keyword>
<sequence>MTKLTAATASHAKDTGISDIYLVNTHASNVLKLGAKLIFPLNERYCPFLWRSEVEGKPSRCPLSPCPVSLPAHPRMYATFLTVDVTTATRLESLKHLLRAAIIPAKDSLTRSPAELVVLLGQPPATSTPARHLDRFINVAVVITTKTASTSTGRHSPREPRPSDTTQLMHFVEEEVRGTMSSRKPTLARVITKTDGAVRPVITGVSTYRFVY</sequence>
<dbReference type="EMBL" id="JAWDGP010006323">
    <property type="protein sequence ID" value="KAK3743139.1"/>
    <property type="molecule type" value="Genomic_DNA"/>
</dbReference>
<evidence type="ECO:0000256" key="1">
    <source>
        <dbReference type="SAM" id="MobiDB-lite"/>
    </source>
</evidence>